<accession>A0A2W7KJB0</accession>
<dbReference type="Proteomes" id="UP000249688">
    <property type="component" value="Unassembled WGS sequence"/>
</dbReference>
<proteinExistence type="predicted"/>
<keyword evidence="3" id="KW-0808">Transferase</keyword>
<feature type="domain" description="Methyltransferase type 11" evidence="2">
    <location>
        <begin position="78"/>
        <end position="177"/>
    </location>
</feature>
<gene>
    <name evidence="3" type="ORF">C8P66_10629</name>
</gene>
<organism evidence="3 4">
    <name type="scientific">Humitalea rosea</name>
    <dbReference type="NCBI Taxonomy" id="990373"/>
    <lineage>
        <taxon>Bacteria</taxon>
        <taxon>Pseudomonadati</taxon>
        <taxon>Pseudomonadota</taxon>
        <taxon>Alphaproteobacteria</taxon>
        <taxon>Acetobacterales</taxon>
        <taxon>Roseomonadaceae</taxon>
        <taxon>Humitalea</taxon>
    </lineage>
</organism>
<keyword evidence="3" id="KW-0489">Methyltransferase</keyword>
<dbReference type="PANTHER" id="PTHR43591">
    <property type="entry name" value="METHYLTRANSFERASE"/>
    <property type="match status" value="1"/>
</dbReference>
<dbReference type="AlphaFoldDB" id="A0A2W7KJB0"/>
<evidence type="ECO:0000259" key="2">
    <source>
        <dbReference type="Pfam" id="PF08241"/>
    </source>
</evidence>
<dbReference type="EMBL" id="QKYU01000006">
    <property type="protein sequence ID" value="PZW48026.1"/>
    <property type="molecule type" value="Genomic_DNA"/>
</dbReference>
<evidence type="ECO:0000313" key="4">
    <source>
        <dbReference type="Proteomes" id="UP000249688"/>
    </source>
</evidence>
<sequence length="407" mass="44766">MLPEYLSDATGLIDVKKLIRHFDEAEHARRADGYFQGRPLDSKDLFKPFMAIELAPGFLFRLHAVLQLMQPFPNAKVLDFGSGGGWLSRVVARLGMNAASCDIAQSALDLADAFTREREPDLVPRISYHLIEGARLPLPDASVDRILCFDALHHVPAYRPVLAEMARVLRPAGIAVFVEPDETHSRSEGSQAEMRNFGVIENDVDLGEIFTLAKEVGFVDGTVAMPSSVVPTLPVPEFLREVDRARRGETPGPAMVETVFRAVDPTIRSLRLFSLHRGGGAEDSSHIPHPQAPETGPGKLRVLNVEKTRAGFTVRLRVENSGPYRWLPSGGKAGSVNVGVLRRDPDGSLDRNVRRVHLPHGIWQPGGWTEVSVVLPNLPPGAAYSFDLVSEMVCWFLLTPEGTPWIS</sequence>
<feature type="region of interest" description="Disordered" evidence="1">
    <location>
        <begin position="279"/>
        <end position="298"/>
    </location>
</feature>
<dbReference type="Pfam" id="PF08241">
    <property type="entry name" value="Methyltransf_11"/>
    <property type="match status" value="1"/>
</dbReference>
<dbReference type="InterPro" id="IPR013216">
    <property type="entry name" value="Methyltransf_11"/>
</dbReference>
<dbReference type="GO" id="GO:0008757">
    <property type="term" value="F:S-adenosylmethionine-dependent methyltransferase activity"/>
    <property type="evidence" value="ECO:0007669"/>
    <property type="project" value="InterPro"/>
</dbReference>
<dbReference type="SUPFAM" id="SSF53335">
    <property type="entry name" value="S-adenosyl-L-methionine-dependent methyltransferases"/>
    <property type="match status" value="1"/>
</dbReference>
<evidence type="ECO:0000313" key="3">
    <source>
        <dbReference type="EMBL" id="PZW48026.1"/>
    </source>
</evidence>
<dbReference type="CDD" id="cd02440">
    <property type="entry name" value="AdoMet_MTases"/>
    <property type="match status" value="1"/>
</dbReference>
<dbReference type="InterPro" id="IPR029063">
    <property type="entry name" value="SAM-dependent_MTases_sf"/>
</dbReference>
<evidence type="ECO:0000256" key="1">
    <source>
        <dbReference type="SAM" id="MobiDB-lite"/>
    </source>
</evidence>
<dbReference type="GO" id="GO:0032259">
    <property type="term" value="P:methylation"/>
    <property type="evidence" value="ECO:0007669"/>
    <property type="project" value="UniProtKB-KW"/>
</dbReference>
<name>A0A2W7KJB0_9PROT</name>
<comment type="caution">
    <text evidence="3">The sequence shown here is derived from an EMBL/GenBank/DDBJ whole genome shotgun (WGS) entry which is preliminary data.</text>
</comment>
<protein>
    <submittedName>
        <fullName evidence="3">Methyltransferase family protein</fullName>
    </submittedName>
</protein>
<keyword evidence="4" id="KW-1185">Reference proteome</keyword>
<reference evidence="3 4" key="1">
    <citation type="submission" date="2018-06" db="EMBL/GenBank/DDBJ databases">
        <title>Genomic Encyclopedia of Archaeal and Bacterial Type Strains, Phase II (KMG-II): from individual species to whole genera.</title>
        <authorList>
            <person name="Goeker M."/>
        </authorList>
    </citation>
    <scope>NUCLEOTIDE SEQUENCE [LARGE SCALE GENOMIC DNA]</scope>
    <source>
        <strain evidence="3 4">DSM 24525</strain>
    </source>
</reference>
<dbReference type="Gene3D" id="3.40.50.150">
    <property type="entry name" value="Vaccinia Virus protein VP39"/>
    <property type="match status" value="1"/>
</dbReference>